<evidence type="ECO:0000313" key="2">
    <source>
        <dbReference type="Proteomes" id="UP000821865"/>
    </source>
</evidence>
<gene>
    <name evidence="1" type="ORF">HPB49_013931</name>
</gene>
<protein>
    <submittedName>
        <fullName evidence="1">Uncharacterized protein</fullName>
    </submittedName>
</protein>
<proteinExistence type="predicted"/>
<accession>A0ACB8CRX9</accession>
<evidence type="ECO:0000313" key="1">
    <source>
        <dbReference type="EMBL" id="KAH7949688.1"/>
    </source>
</evidence>
<name>A0ACB8CRX9_DERSI</name>
<dbReference type="EMBL" id="CM023474">
    <property type="protein sequence ID" value="KAH7949688.1"/>
    <property type="molecule type" value="Genomic_DNA"/>
</dbReference>
<keyword evidence="2" id="KW-1185">Reference proteome</keyword>
<comment type="caution">
    <text evidence="1">The sequence shown here is derived from an EMBL/GenBank/DDBJ whole genome shotgun (WGS) entry which is preliminary data.</text>
</comment>
<sequence>MGVSTVTAARIYKGQILKNHSGEETVLSWEKFPYVSLSKTYGLDTQTSDSANSATAYLCGVKANIGTVGVDSTVKGGQCHNDTTAYVDSIMKWAQEAGMWTGIVTTSTVTDASPAAAYAHSGYREWQHSVPDGCNASDIAKQLIYDSPGNGMRVIMGGGRKEFLPSSECDEDGQRGARADGLNLIKVWKEMKNQSNAVYVSNKTGLEAVDINSVDYLLGLFDSDFMPFWLSRQLYNKTTPGLGDMVKVAVQILSKNSKGFVLLAEGGRIDHAHHVNLAQLALQETVEFEGVVGAISQMLPENETLIVVTADHSHTLNIAGHPPRGTNILGFAGTTETENPVEYTVLSYGVGPGGYRPLVNVTLKNTTDIFFRQQAAFPMKLAPHGGEDVAVYAKGTWAHLFSGVHDQTYIPYVMAYAACIGQFNGTECHECKSLT</sequence>
<reference evidence="1" key="1">
    <citation type="submission" date="2020-05" db="EMBL/GenBank/DDBJ databases">
        <title>Large-scale comparative analyses of tick genomes elucidate their genetic diversity and vector capacities.</title>
        <authorList>
            <person name="Jia N."/>
            <person name="Wang J."/>
            <person name="Shi W."/>
            <person name="Du L."/>
            <person name="Sun Y."/>
            <person name="Zhan W."/>
            <person name="Jiang J."/>
            <person name="Wang Q."/>
            <person name="Zhang B."/>
            <person name="Ji P."/>
            <person name="Sakyi L.B."/>
            <person name="Cui X."/>
            <person name="Yuan T."/>
            <person name="Jiang B."/>
            <person name="Yang W."/>
            <person name="Lam T.T.-Y."/>
            <person name="Chang Q."/>
            <person name="Ding S."/>
            <person name="Wang X."/>
            <person name="Zhu J."/>
            <person name="Ruan X."/>
            <person name="Zhao L."/>
            <person name="Wei J."/>
            <person name="Que T."/>
            <person name="Du C."/>
            <person name="Cheng J."/>
            <person name="Dai P."/>
            <person name="Han X."/>
            <person name="Huang E."/>
            <person name="Gao Y."/>
            <person name="Liu J."/>
            <person name="Shao H."/>
            <person name="Ye R."/>
            <person name="Li L."/>
            <person name="Wei W."/>
            <person name="Wang X."/>
            <person name="Wang C."/>
            <person name="Yang T."/>
            <person name="Huo Q."/>
            <person name="Li W."/>
            <person name="Guo W."/>
            <person name="Chen H."/>
            <person name="Zhou L."/>
            <person name="Ni X."/>
            <person name="Tian J."/>
            <person name="Zhou Y."/>
            <person name="Sheng Y."/>
            <person name="Liu T."/>
            <person name="Pan Y."/>
            <person name="Xia L."/>
            <person name="Li J."/>
            <person name="Zhao F."/>
            <person name="Cao W."/>
        </authorList>
    </citation>
    <scope>NUCLEOTIDE SEQUENCE</scope>
    <source>
        <strain evidence="1">Dsil-2018</strain>
    </source>
</reference>
<organism evidence="1 2">
    <name type="scientific">Dermacentor silvarum</name>
    <name type="common">Tick</name>
    <dbReference type="NCBI Taxonomy" id="543639"/>
    <lineage>
        <taxon>Eukaryota</taxon>
        <taxon>Metazoa</taxon>
        <taxon>Ecdysozoa</taxon>
        <taxon>Arthropoda</taxon>
        <taxon>Chelicerata</taxon>
        <taxon>Arachnida</taxon>
        <taxon>Acari</taxon>
        <taxon>Parasitiformes</taxon>
        <taxon>Ixodida</taxon>
        <taxon>Ixodoidea</taxon>
        <taxon>Ixodidae</taxon>
        <taxon>Rhipicephalinae</taxon>
        <taxon>Dermacentor</taxon>
    </lineage>
</organism>
<dbReference type="Proteomes" id="UP000821865">
    <property type="component" value="Chromosome 5"/>
</dbReference>